<evidence type="ECO:0000313" key="2">
    <source>
        <dbReference type="Proteomes" id="UP000288859"/>
    </source>
</evidence>
<dbReference type="EMBL" id="NAJM01000012">
    <property type="protein sequence ID" value="RVX72400.1"/>
    <property type="molecule type" value="Genomic_DNA"/>
</dbReference>
<name>A0A438N9X7_EXOME</name>
<accession>A0A438N9X7</accession>
<proteinExistence type="predicted"/>
<reference evidence="1 2" key="1">
    <citation type="submission" date="2017-03" db="EMBL/GenBank/DDBJ databases">
        <title>Genomes of endolithic fungi from Antarctica.</title>
        <authorList>
            <person name="Coleine C."/>
            <person name="Masonjones S."/>
            <person name="Stajich J.E."/>
        </authorList>
    </citation>
    <scope>NUCLEOTIDE SEQUENCE [LARGE SCALE GENOMIC DNA]</scope>
    <source>
        <strain evidence="1 2">CCFEE 6314</strain>
    </source>
</reference>
<dbReference type="AlphaFoldDB" id="A0A438N9X7"/>
<dbReference type="SUPFAM" id="SSF53335">
    <property type="entry name" value="S-adenosyl-L-methionine-dependent methyltransferases"/>
    <property type="match status" value="1"/>
</dbReference>
<dbReference type="InterPro" id="IPR029063">
    <property type="entry name" value="SAM-dependent_MTases_sf"/>
</dbReference>
<sequence length="169" mass="19523">MPADPGPIDRYNRKVLYLDREFQEYSLQHEIYLAPIDLDEETRLRDQHEMLKMIYQDWNNSLYPRVVGDPEKILELGFGSGEWAFELAEYDPDCTIANLNEPFEFDEPESFDLVHSRFVASGIAATRATDTDILTVEEFDSLVAAACEELADVNARPYIRLYTVYGMKP</sequence>
<protein>
    <recommendedName>
        <fullName evidence="3">Methyltransferase domain-containing protein</fullName>
    </recommendedName>
</protein>
<evidence type="ECO:0000313" key="1">
    <source>
        <dbReference type="EMBL" id="RVX72400.1"/>
    </source>
</evidence>
<gene>
    <name evidence="1" type="ORF">B0A52_03588</name>
</gene>
<dbReference type="OrthoDB" id="506498at2759"/>
<organism evidence="1 2">
    <name type="scientific">Exophiala mesophila</name>
    <name type="common">Black yeast-like fungus</name>
    <dbReference type="NCBI Taxonomy" id="212818"/>
    <lineage>
        <taxon>Eukaryota</taxon>
        <taxon>Fungi</taxon>
        <taxon>Dikarya</taxon>
        <taxon>Ascomycota</taxon>
        <taxon>Pezizomycotina</taxon>
        <taxon>Eurotiomycetes</taxon>
        <taxon>Chaetothyriomycetidae</taxon>
        <taxon>Chaetothyriales</taxon>
        <taxon>Herpotrichiellaceae</taxon>
        <taxon>Exophiala</taxon>
    </lineage>
</organism>
<dbReference type="Proteomes" id="UP000288859">
    <property type="component" value="Unassembled WGS sequence"/>
</dbReference>
<comment type="caution">
    <text evidence="1">The sequence shown here is derived from an EMBL/GenBank/DDBJ whole genome shotgun (WGS) entry which is preliminary data.</text>
</comment>
<evidence type="ECO:0008006" key="3">
    <source>
        <dbReference type="Google" id="ProtNLM"/>
    </source>
</evidence>
<dbReference type="VEuPathDB" id="FungiDB:PV10_07489"/>